<reference evidence="1 2" key="1">
    <citation type="submission" date="2023-01" db="EMBL/GenBank/DDBJ databases">
        <title>Psychrosphaera sp. nov., isolated from marine algae.</title>
        <authorList>
            <person name="Bayburt H."/>
            <person name="Choi B.J."/>
            <person name="Kim J.M."/>
            <person name="Choi D.G."/>
            <person name="Jeon C.O."/>
        </authorList>
    </citation>
    <scope>NUCLEOTIDE SEQUENCE [LARGE SCALE GENOMIC DNA]</scope>
    <source>
        <strain evidence="1 2">G1-22</strain>
    </source>
</reference>
<dbReference type="EMBL" id="JAQOMS010000002">
    <property type="protein sequence ID" value="MDC2889136.1"/>
    <property type="molecule type" value="Genomic_DNA"/>
</dbReference>
<proteinExistence type="predicted"/>
<evidence type="ECO:0000313" key="1">
    <source>
        <dbReference type="EMBL" id="MDC2889136.1"/>
    </source>
</evidence>
<comment type="caution">
    <text evidence="1">The sequence shown here is derived from an EMBL/GenBank/DDBJ whole genome shotgun (WGS) entry which is preliminary data.</text>
</comment>
<evidence type="ECO:0000313" key="2">
    <source>
        <dbReference type="Proteomes" id="UP001528411"/>
    </source>
</evidence>
<sequence length="102" mass="11476">MRFKGFRSELTLSLEGNIVWATFRGAASTELMSFFANSVEEVIAPLNGEFWALICISDDLEAATPEAEVILVDAIRMNQNLGCRVSCYVFLQHFLDIKWTVP</sequence>
<keyword evidence="2" id="KW-1185">Reference proteome</keyword>
<dbReference type="Proteomes" id="UP001528411">
    <property type="component" value="Unassembled WGS sequence"/>
</dbReference>
<organism evidence="1 2">
    <name type="scientific">Psychrosphaera algicola</name>
    <dbReference type="NCBI Taxonomy" id="3023714"/>
    <lineage>
        <taxon>Bacteria</taxon>
        <taxon>Pseudomonadati</taxon>
        <taxon>Pseudomonadota</taxon>
        <taxon>Gammaproteobacteria</taxon>
        <taxon>Alteromonadales</taxon>
        <taxon>Pseudoalteromonadaceae</taxon>
        <taxon>Psychrosphaera</taxon>
    </lineage>
</organism>
<gene>
    <name evidence="1" type="ORF">PN838_10630</name>
</gene>
<dbReference type="RefSeq" id="WP_272180638.1">
    <property type="nucleotide sequence ID" value="NZ_JAQOMS010000002.1"/>
</dbReference>
<name>A0ABT5FCK6_9GAMM</name>
<protein>
    <submittedName>
        <fullName evidence="1">Uncharacterized protein</fullName>
    </submittedName>
</protein>
<accession>A0ABT5FCK6</accession>